<sequence length="258" mass="26125">MATYDLELTGVPALVTGGGAGIGRATAILLAGLGARVAILDRDGNAAAAAAREINTSSGTAIALSADVCYEKDVIAAVAAAEARLGVIRILVNNAGIGERRPMLDLPLDGWKDVIDVNLTSVFHLTQIVVRRMVAAQVAGSIVNVASVAGLSGVLNRSSYAASKHGVVGLTRTLALELAAHHIRVNAVAPGIVSTKLTAALLSDQNAAARSAAAHPLGRVAEPREVADAIVFLASQRASFITGSVLQVDGGFLAGKSA</sequence>
<evidence type="ECO:0000313" key="3">
    <source>
        <dbReference type="Proteomes" id="UP000094256"/>
    </source>
</evidence>
<dbReference type="KEGG" id="span:AWL63_19870"/>
<dbReference type="PRINTS" id="PR00081">
    <property type="entry name" value="GDHRDH"/>
</dbReference>
<dbReference type="STRING" id="1560345.AWL63_19870"/>
<dbReference type="NCBIfam" id="NF009466">
    <property type="entry name" value="PRK12826.1-2"/>
    <property type="match status" value="1"/>
</dbReference>
<protein>
    <recommendedName>
        <fullName evidence="4">Short-chain dehydrogenase</fullName>
    </recommendedName>
</protein>
<dbReference type="PANTHER" id="PTHR42879:SF2">
    <property type="entry name" value="3-OXOACYL-[ACYL-CARRIER-PROTEIN] REDUCTASE FABG"/>
    <property type="match status" value="1"/>
</dbReference>
<dbReference type="SUPFAM" id="SSF51735">
    <property type="entry name" value="NAD(P)-binding Rossmann-fold domains"/>
    <property type="match status" value="1"/>
</dbReference>
<dbReference type="PANTHER" id="PTHR42879">
    <property type="entry name" value="3-OXOACYL-(ACYL-CARRIER-PROTEIN) REDUCTASE"/>
    <property type="match status" value="1"/>
</dbReference>
<dbReference type="InterPro" id="IPR020904">
    <property type="entry name" value="Sc_DH/Rdtase_CS"/>
</dbReference>
<dbReference type="RefSeq" id="WP_069206404.1">
    <property type="nucleotide sequence ID" value="NZ_CP014168.1"/>
</dbReference>
<dbReference type="EMBL" id="CP014168">
    <property type="protein sequence ID" value="AOH85877.1"/>
    <property type="molecule type" value="Genomic_DNA"/>
</dbReference>
<dbReference type="CDD" id="cd05233">
    <property type="entry name" value="SDR_c"/>
    <property type="match status" value="1"/>
</dbReference>
<dbReference type="Proteomes" id="UP000094256">
    <property type="component" value="Chromosome"/>
</dbReference>
<dbReference type="Pfam" id="PF13561">
    <property type="entry name" value="adh_short_C2"/>
    <property type="match status" value="1"/>
</dbReference>
<dbReference type="OrthoDB" id="9792355at2"/>
<dbReference type="FunFam" id="3.40.50.720:FF:000084">
    <property type="entry name" value="Short-chain dehydrogenase reductase"/>
    <property type="match status" value="1"/>
</dbReference>
<evidence type="ECO:0000256" key="1">
    <source>
        <dbReference type="ARBA" id="ARBA00006484"/>
    </source>
</evidence>
<accession>A0A1B3ZEN6</accession>
<comment type="similarity">
    <text evidence="1">Belongs to the short-chain dehydrogenases/reductases (SDR) family.</text>
</comment>
<dbReference type="PRINTS" id="PR00080">
    <property type="entry name" value="SDRFAMILY"/>
</dbReference>
<dbReference type="AlphaFoldDB" id="A0A1B3ZEN6"/>
<keyword evidence="3" id="KW-1185">Reference proteome</keyword>
<reference evidence="2 3" key="1">
    <citation type="submission" date="2016-01" db="EMBL/GenBank/DDBJ databases">
        <title>Complete genome and mega plasmid sequence of Sphingomonas panacis DCY99 elicits systemic resistance in rice to Xanthomonas oryzae.</title>
        <authorList>
            <person name="Kim Y.J."/>
            <person name="Yang D.C."/>
            <person name="Sing P."/>
        </authorList>
    </citation>
    <scope>NUCLEOTIDE SEQUENCE [LARGE SCALE GENOMIC DNA]</scope>
    <source>
        <strain evidence="2 3">DCY99</strain>
    </source>
</reference>
<dbReference type="Gene3D" id="3.40.50.720">
    <property type="entry name" value="NAD(P)-binding Rossmann-like Domain"/>
    <property type="match status" value="1"/>
</dbReference>
<organism evidence="2 3">
    <name type="scientific">Sphingomonas panacis</name>
    <dbReference type="NCBI Taxonomy" id="1560345"/>
    <lineage>
        <taxon>Bacteria</taxon>
        <taxon>Pseudomonadati</taxon>
        <taxon>Pseudomonadota</taxon>
        <taxon>Alphaproteobacteria</taxon>
        <taxon>Sphingomonadales</taxon>
        <taxon>Sphingomonadaceae</taxon>
        <taxon>Sphingomonas</taxon>
    </lineage>
</organism>
<dbReference type="PROSITE" id="PS00061">
    <property type="entry name" value="ADH_SHORT"/>
    <property type="match status" value="1"/>
</dbReference>
<evidence type="ECO:0000313" key="2">
    <source>
        <dbReference type="EMBL" id="AOH85877.1"/>
    </source>
</evidence>
<dbReference type="InterPro" id="IPR036291">
    <property type="entry name" value="NAD(P)-bd_dom_sf"/>
</dbReference>
<name>A0A1B3ZEN6_9SPHN</name>
<dbReference type="NCBIfam" id="NF005559">
    <property type="entry name" value="PRK07231.1"/>
    <property type="match status" value="1"/>
</dbReference>
<evidence type="ECO:0008006" key="4">
    <source>
        <dbReference type="Google" id="ProtNLM"/>
    </source>
</evidence>
<proteinExistence type="inferred from homology"/>
<dbReference type="InterPro" id="IPR050259">
    <property type="entry name" value="SDR"/>
</dbReference>
<dbReference type="InterPro" id="IPR002347">
    <property type="entry name" value="SDR_fam"/>
</dbReference>
<gene>
    <name evidence="2" type="ORF">AWL63_19870</name>
</gene>
<dbReference type="GO" id="GO:0032787">
    <property type="term" value="P:monocarboxylic acid metabolic process"/>
    <property type="evidence" value="ECO:0007669"/>
    <property type="project" value="UniProtKB-ARBA"/>
</dbReference>